<reference evidence="2 3" key="1">
    <citation type="submission" date="2019-12" db="EMBL/GenBank/DDBJ databases">
        <title>Lactobacillus hilgardii FLUB.</title>
        <authorList>
            <person name="Gustaw K."/>
        </authorList>
    </citation>
    <scope>NUCLEOTIDE SEQUENCE [LARGE SCALE GENOMIC DNA]</scope>
    <source>
        <strain evidence="2 3">FLUB</strain>
    </source>
</reference>
<feature type="signal peptide" evidence="1">
    <location>
        <begin position="1"/>
        <end position="26"/>
    </location>
</feature>
<accession>A0A6P1EA43</accession>
<dbReference type="AlphaFoldDB" id="A0A6P1EA43"/>
<gene>
    <name evidence="2" type="ORF">GQR93_12775</name>
</gene>
<name>A0A6P1EA43_LENHI</name>
<proteinExistence type="predicted"/>
<dbReference type="RefSeq" id="WP_003553246.1">
    <property type="nucleotide sequence ID" value="NZ_CABKOL010000104.1"/>
</dbReference>
<evidence type="ECO:0008006" key="4">
    <source>
        <dbReference type="Google" id="ProtNLM"/>
    </source>
</evidence>
<keyword evidence="1" id="KW-0732">Signal</keyword>
<dbReference type="Proteomes" id="UP000465035">
    <property type="component" value="Chromosome"/>
</dbReference>
<feature type="chain" id="PRO_5026799161" description="DUF916 domain-containing protein" evidence="1">
    <location>
        <begin position="27"/>
        <end position="291"/>
    </location>
</feature>
<evidence type="ECO:0000313" key="2">
    <source>
        <dbReference type="EMBL" id="QHB53000.1"/>
    </source>
</evidence>
<dbReference type="EMBL" id="CP047121">
    <property type="protein sequence ID" value="QHB53000.1"/>
    <property type="molecule type" value="Genomic_DNA"/>
</dbReference>
<sequence>MKKQLLLLFLGAFMGIAISNHQPVQAKTTYIHVSKSSLKDDPGLFTNRFYRINKKMKVNIHYSSKKDSRTIVKATILPKGTTITASGLFKKHAISEPGMTTDISYYLKRKTVSKALYGNGNLMFEFKLPTSKLTRVKRPAYVLPYGSGTMLSGGLKAITELPSRKSDALKITSDGWLEYYQYHLQSYPSIDMDGVRGTATSSYFTKPESAAKINRTLKKGANTYLYTGKKVKGIAQKKVRSSGPYKYRLTIHNHHTPVAYEDLAYGDDHAASSIYTVGGKQFYTVIAQGAN</sequence>
<evidence type="ECO:0000313" key="3">
    <source>
        <dbReference type="Proteomes" id="UP000465035"/>
    </source>
</evidence>
<evidence type="ECO:0000256" key="1">
    <source>
        <dbReference type="SAM" id="SignalP"/>
    </source>
</evidence>
<organism evidence="2 3">
    <name type="scientific">Lentilactobacillus hilgardii</name>
    <name type="common">Lactobacillus hilgardii</name>
    <dbReference type="NCBI Taxonomy" id="1588"/>
    <lineage>
        <taxon>Bacteria</taxon>
        <taxon>Bacillati</taxon>
        <taxon>Bacillota</taxon>
        <taxon>Bacilli</taxon>
        <taxon>Lactobacillales</taxon>
        <taxon>Lactobacillaceae</taxon>
        <taxon>Lentilactobacillus</taxon>
    </lineage>
</organism>
<dbReference type="GeneID" id="69059248"/>
<protein>
    <recommendedName>
        <fullName evidence="4">DUF916 domain-containing protein</fullName>
    </recommendedName>
</protein>